<evidence type="ECO:0000256" key="3">
    <source>
        <dbReference type="ARBA" id="ARBA00014577"/>
    </source>
</evidence>
<proteinExistence type="inferred from homology"/>
<dbReference type="AlphaFoldDB" id="A0A3M7KSQ7"/>
<dbReference type="InterPro" id="IPR058543">
    <property type="entry name" value="Beta-prop_RSE1/DDB1/CPSF1_2nd"/>
</dbReference>
<sequence>DHRYNYVVTAQKPSSVRHSVVGCFTAPGAVNLIVSKCTRLEISVITADGLQGVMDVPIYGRISALRLFAVAGEETERLFLLTEKNRFAILKCDPATGELQTCANGDASDRIGRPVQSGQMCIVSPKRDAIVLHLYDGHLKIIPVSPSGVLSEAYNVRIDELNLVDLVFLDAEDFEGLPTIAVLYDDGGGHRHAKTYSLSLPSRELLQFRWAQENLDAVANLLIPIPGTDGVVVVGQSTVCFLAHNAAYGAVDREGTRFLLGDFRGELLLLVLERNGPSKSVTGLHIERLGRTSQPSTISYLDAGVVYIGSACGDSQLIRLHAHPPDPSQPDSFLEVLDTTTNLGPIVDFCVVDLDRQGQGQVVTCSGGAGDGSLRIVRSGIGVLPQATVELPSLKGVWNLRRSFEDEHDAFLVLGFVESTSVLGMNAAEEIEETLWSSNLLGSLVVQVTPAAVNVADTQTLQRVSQWTPPEGSHIIMAAANATQMAVVTGVGRVVLLELKGSALEEAGQLALDSEIACIDLSPLKAGATASDWLVLGTWSMHVLLYSLPGLQLATDEALGGEVIPRSILLSQFEDSAYVFCGLGDGHLVNYRLHGDQLGQRKKLALGTKPMKLRALRSRGVHYVFCASDRPTIIYANNQKLVYSNLNESEVNFMVSFHTEAIPHSLALAKDNDLTIGIIDEIQKLHIQTVPLEEQPRRIAHQPATRTYGVITTQATMGMVDAKSDSLRLIDDQTFETLDRYQMPESDMACSLLSTTLGETGAGPYYIVGTATTNLAEREPTEGRIMVFEAVEGKLHLVYTHETRGAVYVLHPFLHNDETMLVAGINSRVQMYRWEVSAMSTASLMPHCSYDGNVLILFLDSRKDLVILGDLMKSMQVLQYSSEEGKLLLRARDFRPMWMTAVKAMDDDTYIGGENSCNIFVVHKGDDAAPDEERTRLEVIGQYHVGEFINRFQKGSLVMKLPDSGVQTLQYHLIEGVRTARVTVQSLPVFRRNMSQAQGNLLDPPFSISVSPLPSTELSQAPLMLFGTINGVIGLIASLSQDQFQFLERLEAAMLKVVKGVGGLDHGAWRSFVNTHTQPTPACGFVDGDLVEQFLDLSRGDQEIVCSHLGGSASLEQVQHLVEDLSRLH</sequence>
<evidence type="ECO:0000313" key="8">
    <source>
        <dbReference type="EMBL" id="RMZ52412.1"/>
    </source>
</evidence>
<dbReference type="Gene3D" id="2.130.10.10">
    <property type="entry name" value="YVTN repeat-like/Quinoprotein amine dehydrogenase"/>
    <property type="match status" value="3"/>
</dbReference>
<evidence type="ECO:0000256" key="1">
    <source>
        <dbReference type="ARBA" id="ARBA00004123"/>
    </source>
</evidence>
<feature type="domain" description="RSE1/DDB1/CPSF1 C-terminal" evidence="5">
    <location>
        <begin position="726"/>
        <end position="1096"/>
    </location>
</feature>
<evidence type="ECO:0000256" key="4">
    <source>
        <dbReference type="ARBA" id="ARBA00023242"/>
    </source>
</evidence>
<dbReference type="InterPro" id="IPR050358">
    <property type="entry name" value="RSE1/DDB1/CFT1"/>
</dbReference>
<reference evidence="9" key="1">
    <citation type="journal article" date="2018" name="Algal Res.">
        <title>Characterization of plant carbon substrate utilization by Auxenochlorella protothecoides.</title>
        <authorList>
            <person name="Vogler B.W."/>
            <person name="Starkenburg S.R."/>
            <person name="Sudasinghe N."/>
            <person name="Schambach J.Y."/>
            <person name="Rollin J.A."/>
            <person name="Pattathil S."/>
            <person name="Barry A.N."/>
        </authorList>
    </citation>
    <scope>NUCLEOTIDE SEQUENCE [LARGE SCALE GENOMIC DNA]</scope>
    <source>
        <strain evidence="9">UTEX 25</strain>
    </source>
</reference>
<evidence type="ECO:0000259" key="6">
    <source>
        <dbReference type="Pfam" id="PF10433"/>
    </source>
</evidence>
<feature type="domain" description="RSE1/DDB1/CPSF1 first beta-propeller" evidence="6">
    <location>
        <begin position="15"/>
        <end position="339"/>
    </location>
</feature>
<dbReference type="EMBL" id="QOKY01000206">
    <property type="protein sequence ID" value="RMZ52412.1"/>
    <property type="molecule type" value="Genomic_DNA"/>
</dbReference>
<comment type="caution">
    <text evidence="8">The sequence shown here is derived from an EMBL/GenBank/DDBJ whole genome shotgun (WGS) entry which is preliminary data.</text>
</comment>
<dbReference type="GO" id="GO:0005634">
    <property type="term" value="C:nucleus"/>
    <property type="evidence" value="ECO:0007669"/>
    <property type="project" value="UniProtKB-SubCell"/>
</dbReference>
<evidence type="ECO:0000259" key="7">
    <source>
        <dbReference type="Pfam" id="PF23726"/>
    </source>
</evidence>
<feature type="non-terminal residue" evidence="8">
    <location>
        <position position="1"/>
    </location>
</feature>
<dbReference type="Pfam" id="PF10433">
    <property type="entry name" value="Beta-prop_RSE1_1st"/>
    <property type="match status" value="1"/>
</dbReference>
<feature type="domain" description="RSE1/DDB1/CPSF1 second beta-propeller" evidence="7">
    <location>
        <begin position="387"/>
        <end position="677"/>
    </location>
</feature>
<evidence type="ECO:0000259" key="5">
    <source>
        <dbReference type="Pfam" id="PF03178"/>
    </source>
</evidence>
<evidence type="ECO:0000313" key="9">
    <source>
        <dbReference type="Proteomes" id="UP000279271"/>
    </source>
</evidence>
<dbReference type="Proteomes" id="UP000279271">
    <property type="component" value="Unassembled WGS sequence"/>
</dbReference>
<evidence type="ECO:0000256" key="2">
    <source>
        <dbReference type="ARBA" id="ARBA00007453"/>
    </source>
</evidence>
<dbReference type="Gene3D" id="1.10.150.910">
    <property type="match status" value="1"/>
</dbReference>
<dbReference type="SUPFAM" id="SSF50998">
    <property type="entry name" value="Quinoprotein alcohol dehydrogenase-like"/>
    <property type="match status" value="1"/>
</dbReference>
<comment type="subcellular location">
    <subcellularLocation>
        <location evidence="1">Nucleus</location>
    </subcellularLocation>
</comment>
<accession>A0A3M7KSQ7</accession>
<dbReference type="GO" id="GO:0003676">
    <property type="term" value="F:nucleic acid binding"/>
    <property type="evidence" value="ECO:0007669"/>
    <property type="project" value="InterPro"/>
</dbReference>
<name>A0A3M7KSQ7_AUXPR</name>
<dbReference type="Pfam" id="PF23726">
    <property type="entry name" value="Beta-prop_RSE1_2nd"/>
    <property type="match status" value="1"/>
</dbReference>
<keyword evidence="4" id="KW-0539">Nucleus</keyword>
<dbReference type="Pfam" id="PF03178">
    <property type="entry name" value="CPSF_A"/>
    <property type="match status" value="1"/>
</dbReference>
<organism evidence="8 9">
    <name type="scientific">Auxenochlorella protothecoides</name>
    <name type="common">Green microalga</name>
    <name type="synonym">Chlorella protothecoides</name>
    <dbReference type="NCBI Taxonomy" id="3075"/>
    <lineage>
        <taxon>Eukaryota</taxon>
        <taxon>Viridiplantae</taxon>
        <taxon>Chlorophyta</taxon>
        <taxon>core chlorophytes</taxon>
        <taxon>Trebouxiophyceae</taxon>
        <taxon>Chlorellales</taxon>
        <taxon>Chlorellaceae</taxon>
        <taxon>Auxenochlorella</taxon>
    </lineage>
</organism>
<dbReference type="InterPro" id="IPR015943">
    <property type="entry name" value="WD40/YVTN_repeat-like_dom_sf"/>
</dbReference>
<dbReference type="PANTHER" id="PTHR10644">
    <property type="entry name" value="DNA REPAIR/RNA PROCESSING CPSF FAMILY"/>
    <property type="match status" value="1"/>
</dbReference>
<dbReference type="InterPro" id="IPR004871">
    <property type="entry name" value="RSE1/DDB1/CPSF1_C"/>
</dbReference>
<protein>
    <recommendedName>
        <fullName evidence="3">DNA damage-binding protein 1</fullName>
    </recommendedName>
</protein>
<dbReference type="InterPro" id="IPR018846">
    <property type="entry name" value="Beta-prop_RSE1/DDB1/CPSF1_1st"/>
</dbReference>
<gene>
    <name evidence="8" type="ORF">APUTEX25_000687</name>
</gene>
<comment type="similarity">
    <text evidence="2">Belongs to the DDB1 family.</text>
</comment>
<dbReference type="InterPro" id="IPR011047">
    <property type="entry name" value="Quinoprotein_ADH-like_sf"/>
</dbReference>